<keyword evidence="5" id="KW-0547">Nucleotide-binding</keyword>
<dbReference type="EMBL" id="CP045725">
    <property type="protein sequence ID" value="QGF23698.1"/>
    <property type="molecule type" value="Genomic_DNA"/>
</dbReference>
<proteinExistence type="inferred from homology"/>
<dbReference type="KEGG" id="rain:Rai3103_08465"/>
<evidence type="ECO:0000256" key="7">
    <source>
        <dbReference type="ARBA" id="ARBA00022840"/>
    </source>
</evidence>
<dbReference type="PANTHER" id="PTHR18964:SF173">
    <property type="entry name" value="GLUCOKINASE"/>
    <property type="match status" value="1"/>
</dbReference>
<reference evidence="9 10" key="1">
    <citation type="submission" date="2019-10" db="EMBL/GenBank/DDBJ databases">
        <title>Genomic analysis of Raineyella sp. CBA3103.</title>
        <authorList>
            <person name="Roh S.W."/>
        </authorList>
    </citation>
    <scope>NUCLEOTIDE SEQUENCE [LARGE SCALE GENOMIC DNA]</scope>
    <source>
        <strain evidence="9 10">CBA3103</strain>
    </source>
</reference>
<dbReference type="PROSITE" id="PS01125">
    <property type="entry name" value="ROK"/>
    <property type="match status" value="1"/>
</dbReference>
<dbReference type="AlphaFoldDB" id="A0A5Q2FAI1"/>
<organism evidence="9 10">
    <name type="scientific">Raineyella fluvialis</name>
    <dbReference type="NCBI Taxonomy" id="2662261"/>
    <lineage>
        <taxon>Bacteria</taxon>
        <taxon>Bacillati</taxon>
        <taxon>Actinomycetota</taxon>
        <taxon>Actinomycetes</taxon>
        <taxon>Propionibacteriales</taxon>
        <taxon>Propionibacteriaceae</taxon>
        <taxon>Raineyella</taxon>
    </lineage>
</organism>
<evidence type="ECO:0000256" key="8">
    <source>
        <dbReference type="ARBA" id="ARBA00032386"/>
    </source>
</evidence>
<comment type="similarity">
    <text evidence="1">Belongs to the ROK (NagC/XylR) family.</text>
</comment>
<dbReference type="EC" id="2.7.1.2" evidence="2"/>
<sequence length="324" mass="33357">MSTLTHRPLPTRPTIGVDVGGTKIAAGLVDGEGTILATVRRPTPARDTAEVVDTIAELVAELSEGQDVEAVGIGAAGFIDSARSTVLFAPNLAWRDEPLKLKVEQRCGLPVVVENDANAAAWGEFRFGAAQEASSAVVITVGTGIGGGVILDNQLVRGDHGIAAEIGHIKVDRGGRRCGCGQRGCLESYCSGRALLREAREIARTSPHDAARLLELAGGSAEKITGLHVTRAAEEGDPAALECFGQVGWWLGNGMADLAAVLDPAMFVLAGGVSEAGDLLLAPAQAAFKATLSAADFRPVADVRLATLGNDAGIIGAADLARTR</sequence>
<evidence type="ECO:0000256" key="1">
    <source>
        <dbReference type="ARBA" id="ARBA00006479"/>
    </source>
</evidence>
<dbReference type="Proteomes" id="UP000386847">
    <property type="component" value="Chromosome"/>
</dbReference>
<evidence type="ECO:0000256" key="6">
    <source>
        <dbReference type="ARBA" id="ARBA00022777"/>
    </source>
</evidence>
<dbReference type="InterPro" id="IPR043129">
    <property type="entry name" value="ATPase_NBD"/>
</dbReference>
<dbReference type="CDD" id="cd24061">
    <property type="entry name" value="ASKHA_NBD_ROK_SgGLK-like"/>
    <property type="match status" value="1"/>
</dbReference>
<name>A0A5Q2FAI1_9ACTN</name>
<dbReference type="NCBIfam" id="TIGR00744">
    <property type="entry name" value="ROK_glcA_fam"/>
    <property type="match status" value="1"/>
</dbReference>
<dbReference type="GO" id="GO:0005737">
    <property type="term" value="C:cytoplasm"/>
    <property type="evidence" value="ECO:0007669"/>
    <property type="project" value="InterPro"/>
</dbReference>
<dbReference type="GO" id="GO:0006096">
    <property type="term" value="P:glycolytic process"/>
    <property type="evidence" value="ECO:0007669"/>
    <property type="project" value="InterPro"/>
</dbReference>
<evidence type="ECO:0000256" key="2">
    <source>
        <dbReference type="ARBA" id="ARBA00012323"/>
    </source>
</evidence>
<protein>
    <recommendedName>
        <fullName evidence="3">Glucokinase</fullName>
        <ecNumber evidence="2">2.7.1.2</ecNumber>
    </recommendedName>
    <alternativeName>
        <fullName evidence="8">Glucose kinase</fullName>
    </alternativeName>
</protein>
<dbReference type="InterPro" id="IPR000600">
    <property type="entry name" value="ROK"/>
</dbReference>
<accession>A0A5Q2FAI1</accession>
<dbReference type="PANTHER" id="PTHR18964">
    <property type="entry name" value="ROK (REPRESSOR, ORF, KINASE) FAMILY"/>
    <property type="match status" value="1"/>
</dbReference>
<keyword evidence="4 9" id="KW-0808">Transferase</keyword>
<evidence type="ECO:0000256" key="5">
    <source>
        <dbReference type="ARBA" id="ARBA00022741"/>
    </source>
</evidence>
<dbReference type="RefSeq" id="WP_153572228.1">
    <property type="nucleotide sequence ID" value="NZ_CP045725.1"/>
</dbReference>
<dbReference type="InterPro" id="IPR004654">
    <property type="entry name" value="ROK_glcA"/>
</dbReference>
<dbReference type="InterPro" id="IPR049874">
    <property type="entry name" value="ROK_cs"/>
</dbReference>
<dbReference type="Gene3D" id="3.30.420.40">
    <property type="match status" value="2"/>
</dbReference>
<dbReference type="GO" id="GO:0005524">
    <property type="term" value="F:ATP binding"/>
    <property type="evidence" value="ECO:0007669"/>
    <property type="project" value="UniProtKB-KW"/>
</dbReference>
<evidence type="ECO:0000256" key="4">
    <source>
        <dbReference type="ARBA" id="ARBA00022679"/>
    </source>
</evidence>
<evidence type="ECO:0000313" key="10">
    <source>
        <dbReference type="Proteomes" id="UP000386847"/>
    </source>
</evidence>
<evidence type="ECO:0000313" key="9">
    <source>
        <dbReference type="EMBL" id="QGF23698.1"/>
    </source>
</evidence>
<dbReference type="SUPFAM" id="SSF53067">
    <property type="entry name" value="Actin-like ATPase domain"/>
    <property type="match status" value="1"/>
</dbReference>
<keyword evidence="10" id="KW-1185">Reference proteome</keyword>
<keyword evidence="6 9" id="KW-0418">Kinase</keyword>
<keyword evidence="7" id="KW-0067">ATP-binding</keyword>
<evidence type="ECO:0000256" key="3">
    <source>
        <dbReference type="ARBA" id="ARBA00014701"/>
    </source>
</evidence>
<gene>
    <name evidence="9" type="ORF">Rai3103_08465</name>
</gene>
<dbReference type="Pfam" id="PF00480">
    <property type="entry name" value="ROK"/>
    <property type="match status" value="1"/>
</dbReference>
<dbReference type="GO" id="GO:0004340">
    <property type="term" value="F:glucokinase activity"/>
    <property type="evidence" value="ECO:0007669"/>
    <property type="project" value="UniProtKB-EC"/>
</dbReference>